<protein>
    <submittedName>
        <fullName evidence="2">Amidase</fullName>
    </submittedName>
</protein>
<organism evidence="2 5">
    <name type="scientific">Mycobacterium noviomagense</name>
    <dbReference type="NCBI Taxonomy" id="459858"/>
    <lineage>
        <taxon>Bacteria</taxon>
        <taxon>Bacillati</taxon>
        <taxon>Actinomycetota</taxon>
        <taxon>Actinomycetes</taxon>
        <taxon>Mycobacteriales</taxon>
        <taxon>Mycobacteriaceae</taxon>
        <taxon>Mycobacterium</taxon>
    </lineage>
</organism>
<sequence length="520" mass="53925">MAVPRPSTTDIAAAASHFGFRLDADALAAYTAIAGYTLTSYDAVDELYDQLARPQVPERAYRFPKPADNPLGAWYVTAEISSGAQGPLSGRTVAIKDNIAVAGIPMMNGSAALEGFISSRDATVVERLLDAGAVIAGKSVCEDLCCSGSSFTSACGPVRNPWDPTREAGGSSSGSAALVAAGVVDLALGADQGGSVRIPAALCGIVGHKPTHGLVPYTGAFPIERTIDHIGPMARTVADTALLLSVLAGPDGRDPRQRDDVPVLDYRAALTGDVAGLRVGLLSEGFGQPGSRPEVDELVRSAAQRFSEIGCSVAEVSVPWHRTAFHLFTVIITDGAAAQMLDGNGYGIGVDGLYDPELMAHFARQRLATADQFSSTIKAAVLCGHYGQTTLGGAVYAKARNLLPQVRAAYDDALDHYEVLVMPTVPGTAETLPVGGPQDLAFLANAHGKAINTAPMDITGHPAISVPAGLLDGLPVGMMIMGKRFDDATVLNVAHAFEQLCAGFPMPGRGSRHAGSPASR</sequence>
<gene>
    <name evidence="3" type="ORF">BST37_21060</name>
    <name evidence="2" type="ORF">MNVI_10430</name>
</gene>
<evidence type="ECO:0000313" key="5">
    <source>
        <dbReference type="Proteomes" id="UP000466894"/>
    </source>
</evidence>
<dbReference type="Gene3D" id="3.90.1300.10">
    <property type="entry name" value="Amidase signature (AS) domain"/>
    <property type="match status" value="1"/>
</dbReference>
<proteinExistence type="predicted"/>
<dbReference type="OrthoDB" id="182039at2"/>
<evidence type="ECO:0000313" key="3">
    <source>
        <dbReference type="EMBL" id="ORB11087.1"/>
    </source>
</evidence>
<dbReference type="EMBL" id="AP022583">
    <property type="protein sequence ID" value="BBY05725.1"/>
    <property type="molecule type" value="Genomic_DNA"/>
</dbReference>
<dbReference type="InterPro" id="IPR023631">
    <property type="entry name" value="Amidase_dom"/>
</dbReference>
<dbReference type="InterPro" id="IPR036928">
    <property type="entry name" value="AS_sf"/>
</dbReference>
<dbReference type="RefSeq" id="WP_083089878.1">
    <property type="nucleotide sequence ID" value="NZ_AP022583.1"/>
</dbReference>
<dbReference type="Pfam" id="PF01425">
    <property type="entry name" value="Amidase"/>
    <property type="match status" value="1"/>
</dbReference>
<evidence type="ECO:0000313" key="4">
    <source>
        <dbReference type="Proteomes" id="UP000192374"/>
    </source>
</evidence>
<dbReference type="PROSITE" id="PS00571">
    <property type="entry name" value="AMIDASES"/>
    <property type="match status" value="1"/>
</dbReference>
<dbReference type="GO" id="GO:0003824">
    <property type="term" value="F:catalytic activity"/>
    <property type="evidence" value="ECO:0007669"/>
    <property type="project" value="InterPro"/>
</dbReference>
<dbReference type="Proteomes" id="UP000466894">
    <property type="component" value="Chromosome"/>
</dbReference>
<dbReference type="KEGG" id="mnv:MNVI_10430"/>
<evidence type="ECO:0000259" key="1">
    <source>
        <dbReference type="Pfam" id="PF01425"/>
    </source>
</evidence>
<dbReference type="Proteomes" id="UP000192374">
    <property type="component" value="Unassembled WGS sequence"/>
</dbReference>
<reference evidence="2" key="3">
    <citation type="submission" date="2020-02" db="EMBL/GenBank/DDBJ databases">
        <authorList>
            <person name="Matsumoto Y."/>
            <person name="Motooka D."/>
            <person name="Nakamura S."/>
        </authorList>
    </citation>
    <scope>NUCLEOTIDE SEQUENCE</scope>
    <source>
        <strain evidence="2">JCM 16367</strain>
    </source>
</reference>
<dbReference type="InterPro" id="IPR020556">
    <property type="entry name" value="Amidase_CS"/>
</dbReference>
<keyword evidence="4" id="KW-1185">Reference proteome</keyword>
<dbReference type="InterPro" id="IPR000120">
    <property type="entry name" value="Amidase"/>
</dbReference>
<dbReference type="EMBL" id="MVIC01000064">
    <property type="protein sequence ID" value="ORB11087.1"/>
    <property type="molecule type" value="Genomic_DNA"/>
</dbReference>
<dbReference type="AlphaFoldDB" id="A0A7I7PAZ0"/>
<dbReference type="Gene3D" id="1.10.20.60">
    <property type="entry name" value="Glu-tRNAGln amidotransferase C subunit, N-terminal domain"/>
    <property type="match status" value="1"/>
</dbReference>
<name>A0A7I7PAZ0_9MYCO</name>
<accession>A0A7I7PAZ0</accession>
<dbReference type="NCBIfam" id="NF005565">
    <property type="entry name" value="PRK07235.1"/>
    <property type="match status" value="1"/>
</dbReference>
<feature type="domain" description="Amidase" evidence="1">
    <location>
        <begin position="78"/>
        <end position="491"/>
    </location>
</feature>
<evidence type="ECO:0000313" key="2">
    <source>
        <dbReference type="EMBL" id="BBY05725.1"/>
    </source>
</evidence>
<dbReference type="PANTHER" id="PTHR11895:SF170">
    <property type="entry name" value="AMIDASE"/>
    <property type="match status" value="1"/>
</dbReference>
<dbReference type="PANTHER" id="PTHR11895">
    <property type="entry name" value="TRANSAMIDASE"/>
    <property type="match status" value="1"/>
</dbReference>
<reference evidence="3 4" key="1">
    <citation type="submission" date="2017-02" db="EMBL/GenBank/DDBJ databases">
        <title>The new phylogeny of genus Mycobacterium.</title>
        <authorList>
            <person name="Tortoli E."/>
            <person name="Trovato A."/>
            <person name="Cirillo D.M."/>
        </authorList>
    </citation>
    <scope>NUCLEOTIDE SEQUENCE [LARGE SCALE GENOMIC DNA]</scope>
    <source>
        <strain evidence="3 4">DSM 45145</strain>
    </source>
</reference>
<reference evidence="2 5" key="2">
    <citation type="journal article" date="2019" name="Emerg. Microbes Infect.">
        <title>Comprehensive subspecies identification of 175 nontuberculous mycobacteria species based on 7547 genomic profiles.</title>
        <authorList>
            <person name="Matsumoto Y."/>
            <person name="Kinjo T."/>
            <person name="Motooka D."/>
            <person name="Nabeya D."/>
            <person name="Jung N."/>
            <person name="Uechi K."/>
            <person name="Horii T."/>
            <person name="Iida T."/>
            <person name="Fujita J."/>
            <person name="Nakamura S."/>
        </authorList>
    </citation>
    <scope>NUCLEOTIDE SEQUENCE [LARGE SCALE GENOMIC DNA]</scope>
    <source>
        <strain evidence="2 5">JCM 16367</strain>
    </source>
</reference>
<dbReference type="SUPFAM" id="SSF75304">
    <property type="entry name" value="Amidase signature (AS) enzymes"/>
    <property type="match status" value="1"/>
</dbReference>